<proteinExistence type="predicted"/>
<comment type="caution">
    <text evidence="2">The sequence shown here is derived from an EMBL/GenBank/DDBJ whole genome shotgun (WGS) entry which is preliminary data.</text>
</comment>
<dbReference type="GO" id="GO:0016787">
    <property type="term" value="F:hydrolase activity"/>
    <property type="evidence" value="ECO:0007669"/>
    <property type="project" value="UniProtKB-KW"/>
</dbReference>
<feature type="non-terminal residue" evidence="2">
    <location>
        <position position="252"/>
    </location>
</feature>
<dbReference type="EMBL" id="BARS01041760">
    <property type="protein sequence ID" value="GAG35727.1"/>
    <property type="molecule type" value="Genomic_DNA"/>
</dbReference>
<dbReference type="InterPro" id="IPR029018">
    <property type="entry name" value="Hex-like_dom2"/>
</dbReference>
<protein>
    <submittedName>
        <fullName evidence="2">Uncharacterized protein</fullName>
    </submittedName>
</protein>
<dbReference type="PANTHER" id="PTHR47406:SF2">
    <property type="entry name" value="ALPHA GLUCURONIDASE N-TERMINAL DOMAIN-CONTAINING PROTEIN"/>
    <property type="match status" value="1"/>
</dbReference>
<dbReference type="PANTHER" id="PTHR47406">
    <property type="entry name" value="COAGULATION FACTOR 5/8 TYPE, C-TERMINAL"/>
    <property type="match status" value="1"/>
</dbReference>
<sequence>IVLMLTLSGRATAAAARLELVRNGASDYCIVIANDTRPVVSNAAGVLQEHLQKVTGVTLPIETLGGGAELPAKAILVGEGPLVKKAGVDLSAEKLKYDGFVVRLAGDRLVLTGALERGPLYAVIDFLEREVGCRWFSKQRVIIPQKKDLSVRVASRREEPAFEIRMPWGIDMWFAASRVTYTAPQWGKNPFRSDGNAHTFFMDAPAAVHFKDHPNWYSYHNNGVWFHKTGQLNYHNPDLIKHVRCKKLDAFK</sequence>
<accession>X0XK50</accession>
<dbReference type="AlphaFoldDB" id="X0XK50"/>
<name>X0XK50_9ZZZZ</name>
<gene>
    <name evidence="2" type="ORF">S01H1_63455</name>
</gene>
<evidence type="ECO:0000313" key="2">
    <source>
        <dbReference type="EMBL" id="GAG35727.1"/>
    </source>
</evidence>
<feature type="non-terminal residue" evidence="2">
    <location>
        <position position="1"/>
    </location>
</feature>
<evidence type="ECO:0000256" key="1">
    <source>
        <dbReference type="ARBA" id="ARBA00022801"/>
    </source>
</evidence>
<dbReference type="Gene3D" id="3.30.379.10">
    <property type="entry name" value="Chitobiase/beta-hexosaminidase domain 2-like"/>
    <property type="match status" value="1"/>
</dbReference>
<dbReference type="SUPFAM" id="SSF55545">
    <property type="entry name" value="beta-N-acetylhexosaminidase-like domain"/>
    <property type="match status" value="1"/>
</dbReference>
<reference evidence="2" key="1">
    <citation type="journal article" date="2014" name="Front. Microbiol.">
        <title>High frequency of phylogenetically diverse reductive dehalogenase-homologous genes in deep subseafloor sedimentary metagenomes.</title>
        <authorList>
            <person name="Kawai M."/>
            <person name="Futagami T."/>
            <person name="Toyoda A."/>
            <person name="Takaki Y."/>
            <person name="Nishi S."/>
            <person name="Hori S."/>
            <person name="Arai W."/>
            <person name="Tsubouchi T."/>
            <person name="Morono Y."/>
            <person name="Uchiyama I."/>
            <person name="Ito T."/>
            <person name="Fujiyama A."/>
            <person name="Inagaki F."/>
            <person name="Takami H."/>
        </authorList>
    </citation>
    <scope>NUCLEOTIDE SEQUENCE</scope>
    <source>
        <strain evidence="2">Expedition CK06-06</strain>
    </source>
</reference>
<keyword evidence="1" id="KW-0378">Hydrolase</keyword>
<organism evidence="2">
    <name type="scientific">marine sediment metagenome</name>
    <dbReference type="NCBI Taxonomy" id="412755"/>
    <lineage>
        <taxon>unclassified sequences</taxon>
        <taxon>metagenomes</taxon>
        <taxon>ecological metagenomes</taxon>
    </lineage>
</organism>